<keyword evidence="2" id="KW-1185">Reference proteome</keyword>
<evidence type="ECO:0008006" key="3">
    <source>
        <dbReference type="Google" id="ProtNLM"/>
    </source>
</evidence>
<evidence type="ECO:0000313" key="2">
    <source>
        <dbReference type="Proteomes" id="UP001551658"/>
    </source>
</evidence>
<gene>
    <name evidence="1" type="ORF">AB0H72_12315</name>
</gene>
<dbReference type="Proteomes" id="UP001551658">
    <property type="component" value="Unassembled WGS sequence"/>
</dbReference>
<proteinExistence type="predicted"/>
<dbReference type="EMBL" id="JBFAIH010000005">
    <property type="protein sequence ID" value="MEV0363480.1"/>
    <property type="molecule type" value="Genomic_DNA"/>
</dbReference>
<dbReference type="InterPro" id="IPR029044">
    <property type="entry name" value="Nucleotide-diphossugar_trans"/>
</dbReference>
<dbReference type="RefSeq" id="WP_357977634.1">
    <property type="nucleotide sequence ID" value="NZ_JBFAIH010000005.1"/>
</dbReference>
<evidence type="ECO:0000313" key="1">
    <source>
        <dbReference type="EMBL" id="MEV0363480.1"/>
    </source>
</evidence>
<accession>A0ABV3F7C1</accession>
<comment type="caution">
    <text evidence="1">The sequence shown here is derived from an EMBL/GenBank/DDBJ whole genome shotgun (WGS) entry which is preliminary data.</text>
</comment>
<organism evidence="1 2">
    <name type="scientific">Nocardia fusca</name>
    <dbReference type="NCBI Taxonomy" id="941183"/>
    <lineage>
        <taxon>Bacteria</taxon>
        <taxon>Bacillati</taxon>
        <taxon>Actinomycetota</taxon>
        <taxon>Actinomycetes</taxon>
        <taxon>Mycobacteriales</taxon>
        <taxon>Nocardiaceae</taxon>
        <taxon>Nocardia</taxon>
    </lineage>
</organism>
<reference evidence="1 2" key="1">
    <citation type="submission" date="2024-06" db="EMBL/GenBank/DDBJ databases">
        <title>The Natural Products Discovery Center: Release of the First 8490 Sequenced Strains for Exploring Actinobacteria Biosynthetic Diversity.</title>
        <authorList>
            <person name="Kalkreuter E."/>
            <person name="Kautsar S.A."/>
            <person name="Yang D."/>
            <person name="Bader C.D."/>
            <person name="Teijaro C.N."/>
            <person name="Fluegel L."/>
            <person name="Davis C.M."/>
            <person name="Simpson J.R."/>
            <person name="Lauterbach L."/>
            <person name="Steele A.D."/>
            <person name="Gui C."/>
            <person name="Meng S."/>
            <person name="Li G."/>
            <person name="Viehrig K."/>
            <person name="Ye F."/>
            <person name="Su P."/>
            <person name="Kiefer A.F."/>
            <person name="Nichols A."/>
            <person name="Cepeda A.J."/>
            <person name="Yan W."/>
            <person name="Fan B."/>
            <person name="Jiang Y."/>
            <person name="Adhikari A."/>
            <person name="Zheng C.-J."/>
            <person name="Schuster L."/>
            <person name="Cowan T.M."/>
            <person name="Smanski M.J."/>
            <person name="Chevrette M.G."/>
            <person name="De Carvalho L.P.S."/>
            <person name="Shen B."/>
        </authorList>
    </citation>
    <scope>NUCLEOTIDE SEQUENCE [LARGE SCALE GENOMIC DNA]</scope>
    <source>
        <strain evidence="1 2">NPDC050671</strain>
    </source>
</reference>
<protein>
    <recommendedName>
        <fullName evidence="3">Glycosyltransferase</fullName>
    </recommendedName>
</protein>
<sequence length="229" mass="25694">MVDPSGCVVLVPVGGNIEPGCAEGLLELERRGYPVWRVHGFAAIDQGRSQIATDALAQGFDELMWIDSDIRFDPDSVELLRAHDLPLVSGIYPKKGLRELACSLLPETERIHFGQGGGLLEIRYAAGGFLLTRRAVYEKMAEHEGLPVCNRRFGRGTVPYFLPLLLPEDDGDHWYLGEDYAFCERARRSGFDILADTRIRLEHIGSHGYTWEDAGSSRHRYATYTFHVT</sequence>
<name>A0ABV3F7C1_9NOCA</name>
<dbReference type="SUPFAM" id="SSF53448">
    <property type="entry name" value="Nucleotide-diphospho-sugar transferases"/>
    <property type="match status" value="1"/>
</dbReference>